<proteinExistence type="predicted"/>
<feature type="chain" id="PRO_5045753393" description="Outer membrane protein beta-barrel domain-containing protein" evidence="1">
    <location>
        <begin position="25"/>
        <end position="261"/>
    </location>
</feature>
<comment type="caution">
    <text evidence="2">The sequence shown here is derived from an EMBL/GenBank/DDBJ whole genome shotgun (WGS) entry which is preliminary data.</text>
</comment>
<dbReference type="SUPFAM" id="SSF56925">
    <property type="entry name" value="OMPA-like"/>
    <property type="match status" value="1"/>
</dbReference>
<keyword evidence="1" id="KW-0732">Signal</keyword>
<reference evidence="2 3" key="1">
    <citation type="submission" date="2020-07" db="EMBL/GenBank/DDBJ databases">
        <authorList>
            <person name="Sun Q."/>
        </authorList>
    </citation>
    <scope>NUCLEOTIDE SEQUENCE [LARGE SCALE GENOMIC DNA]</scope>
    <source>
        <strain evidence="2 3">WYCCWR 11317</strain>
    </source>
</reference>
<accession>A0ABR6A268</accession>
<dbReference type="RefSeq" id="WP_182208209.1">
    <property type="nucleotide sequence ID" value="NZ_JACGBJ010000002.1"/>
</dbReference>
<protein>
    <recommendedName>
        <fullName evidence="4">Outer membrane protein beta-barrel domain-containing protein</fullName>
    </recommendedName>
</protein>
<evidence type="ECO:0008006" key="4">
    <source>
        <dbReference type="Google" id="ProtNLM"/>
    </source>
</evidence>
<sequence length="261" mass="28284">MQMIGKFRYLALPLALATATPVAAADTSGAYGAPPIDSGWKYQVALDGWFTALDGSIGVRGLPASDVNLSALDAIEHLEGAFAGSFKATGDSWLLYSDFMWSKISADADVGPFGGNVGFEQEQVLFAALVGYELPLNVQNLQLYATGGLRYQHYKVDISIDPVFFPGIDRTGSQSWVDPVVGLALHYDLNDRWFLDAMADVGGFGIASDITLQGTATVGYNWTETISSSLGYRALYTDYSDDGFRYDATQHGLFTRLSFNF</sequence>
<dbReference type="EMBL" id="JACGBJ010000002">
    <property type="protein sequence ID" value="MBA5800704.1"/>
    <property type="molecule type" value="Genomic_DNA"/>
</dbReference>
<dbReference type="InterPro" id="IPR011250">
    <property type="entry name" value="OMP/PagP_B-barrel"/>
</dbReference>
<keyword evidence="3" id="KW-1185">Reference proteome</keyword>
<feature type="signal peptide" evidence="1">
    <location>
        <begin position="1"/>
        <end position="24"/>
    </location>
</feature>
<gene>
    <name evidence="2" type="ORF">HX902_03580</name>
</gene>
<name>A0ABR6A268_9HYPH</name>
<dbReference type="Proteomes" id="UP000539787">
    <property type="component" value="Unassembled WGS sequence"/>
</dbReference>
<organism evidence="2 3">
    <name type="scientific">Rhizobium changzhiense</name>
    <dbReference type="NCBI Taxonomy" id="2692317"/>
    <lineage>
        <taxon>Bacteria</taxon>
        <taxon>Pseudomonadati</taxon>
        <taxon>Pseudomonadota</taxon>
        <taxon>Alphaproteobacteria</taxon>
        <taxon>Hyphomicrobiales</taxon>
        <taxon>Rhizobiaceae</taxon>
        <taxon>Rhizobium/Agrobacterium group</taxon>
        <taxon>Rhizobium</taxon>
    </lineage>
</organism>
<evidence type="ECO:0000313" key="3">
    <source>
        <dbReference type="Proteomes" id="UP000539787"/>
    </source>
</evidence>
<evidence type="ECO:0000313" key="2">
    <source>
        <dbReference type="EMBL" id="MBA5800704.1"/>
    </source>
</evidence>
<evidence type="ECO:0000256" key="1">
    <source>
        <dbReference type="SAM" id="SignalP"/>
    </source>
</evidence>